<dbReference type="AlphaFoldDB" id="A0A5M9JMR7"/>
<dbReference type="Proteomes" id="UP000322873">
    <property type="component" value="Unassembled WGS sequence"/>
</dbReference>
<dbReference type="EMBL" id="VICG01000007">
    <property type="protein sequence ID" value="KAA8569960.1"/>
    <property type="molecule type" value="Genomic_DNA"/>
</dbReference>
<reference evidence="2 3" key="1">
    <citation type="submission" date="2019-06" db="EMBL/GenBank/DDBJ databases">
        <title>Genome Sequence of the Brown Rot Fungal Pathogen Monilinia fructicola.</title>
        <authorList>
            <person name="De Miccolis Angelini R.M."/>
            <person name="Landi L."/>
            <person name="Abate D."/>
            <person name="Pollastro S."/>
            <person name="Romanazzi G."/>
            <person name="Faretra F."/>
        </authorList>
    </citation>
    <scope>NUCLEOTIDE SEQUENCE [LARGE SCALE GENOMIC DNA]</scope>
    <source>
        <strain evidence="2 3">Mfrc123</strain>
    </source>
</reference>
<feature type="region of interest" description="Disordered" evidence="1">
    <location>
        <begin position="335"/>
        <end position="384"/>
    </location>
</feature>
<feature type="region of interest" description="Disordered" evidence="1">
    <location>
        <begin position="282"/>
        <end position="310"/>
    </location>
</feature>
<gene>
    <name evidence="2" type="ORF">EYC84_002298</name>
</gene>
<comment type="caution">
    <text evidence="2">The sequence shown here is derived from an EMBL/GenBank/DDBJ whole genome shotgun (WGS) entry which is preliminary data.</text>
</comment>
<name>A0A5M9JMR7_MONFR</name>
<evidence type="ECO:0000313" key="3">
    <source>
        <dbReference type="Proteomes" id="UP000322873"/>
    </source>
</evidence>
<accession>A0A5M9JMR7</accession>
<sequence length="414" mass="46176">MICQAYTDFVTAHPCPPNTFEKKYKLGLLLPVDSKQFVLAWIANGSRGKSVATFLQYYDQDRVNTRKTLVDHNMTSKKFDHTIFLAVRGDFLTDNSAPNACINHIMGDDLKYTLTGPIAVVSETGHGNSGAAQDFQPCDFRILIDFLFNYEGKPNTEIGHACGDQLKGTTGTSMSRFKKFFMGKSEDGKGKSATSIFNIKEHRAHRRRAESSTEPDWIKDAESFLDAHKVKRSNSSTHLSSLEADDSPIDPPESFFVPDFLPDWIVQSSAIHVGPRLQSRTVSSTATNMKTREKSESRESMDITPISQGTNHVYPNNNVIIKDSFEMFHQHGASRSQINDPDAASMVPKTSSSSAITKTSYFDPPPAANDRSPLQVPTKRSISSRQKLKITEKNRDDHARRRGIMGSIVSCWMV</sequence>
<feature type="compositionally biased region" description="Low complexity" evidence="1">
    <location>
        <begin position="349"/>
        <end position="360"/>
    </location>
</feature>
<feature type="compositionally biased region" description="Basic and acidic residues" evidence="1">
    <location>
        <begin position="290"/>
        <end position="301"/>
    </location>
</feature>
<protein>
    <submittedName>
        <fullName evidence="2">Uncharacterized protein</fullName>
    </submittedName>
</protein>
<dbReference type="VEuPathDB" id="FungiDB:MFRU_005g01140"/>
<keyword evidence="3" id="KW-1185">Reference proteome</keyword>
<organism evidence="2 3">
    <name type="scientific">Monilinia fructicola</name>
    <name type="common">Brown rot fungus</name>
    <name type="synonym">Ciboria fructicola</name>
    <dbReference type="NCBI Taxonomy" id="38448"/>
    <lineage>
        <taxon>Eukaryota</taxon>
        <taxon>Fungi</taxon>
        <taxon>Dikarya</taxon>
        <taxon>Ascomycota</taxon>
        <taxon>Pezizomycotina</taxon>
        <taxon>Leotiomycetes</taxon>
        <taxon>Helotiales</taxon>
        <taxon>Sclerotiniaceae</taxon>
        <taxon>Monilinia</taxon>
    </lineage>
</organism>
<proteinExistence type="predicted"/>
<evidence type="ECO:0000313" key="2">
    <source>
        <dbReference type="EMBL" id="KAA8569960.1"/>
    </source>
</evidence>
<evidence type="ECO:0000256" key="1">
    <source>
        <dbReference type="SAM" id="MobiDB-lite"/>
    </source>
</evidence>